<name>A0A4V3DFU5_9GAMM</name>
<sequence length="42" mass="5063">MHTFNKSNNIEFYIRLYRNLKSKHITYARLTDSPSTNIFNGR</sequence>
<gene>
    <name evidence="1" type="ORF">C8D85_2826</name>
</gene>
<dbReference type="Proteomes" id="UP000295729">
    <property type="component" value="Unassembled WGS sequence"/>
</dbReference>
<organism evidence="1 2">
    <name type="scientific">Marinomonas communis</name>
    <dbReference type="NCBI Taxonomy" id="28254"/>
    <lineage>
        <taxon>Bacteria</taxon>
        <taxon>Pseudomonadati</taxon>
        <taxon>Pseudomonadota</taxon>
        <taxon>Gammaproteobacteria</taxon>
        <taxon>Oceanospirillales</taxon>
        <taxon>Oceanospirillaceae</taxon>
        <taxon>Marinomonas</taxon>
    </lineage>
</organism>
<protein>
    <submittedName>
        <fullName evidence="1">Uncharacterized protein</fullName>
    </submittedName>
</protein>
<proteinExistence type="predicted"/>
<comment type="caution">
    <text evidence="1">The sequence shown here is derived from an EMBL/GenBank/DDBJ whole genome shotgun (WGS) entry which is preliminary data.</text>
</comment>
<dbReference type="EMBL" id="SNZA01000005">
    <property type="protein sequence ID" value="TDR06640.1"/>
    <property type="molecule type" value="Genomic_DNA"/>
</dbReference>
<dbReference type="AlphaFoldDB" id="A0A4V3DFU5"/>
<evidence type="ECO:0000313" key="1">
    <source>
        <dbReference type="EMBL" id="TDR06640.1"/>
    </source>
</evidence>
<keyword evidence="2" id="KW-1185">Reference proteome</keyword>
<accession>A0A4V3DFU5</accession>
<reference evidence="1 2" key="1">
    <citation type="submission" date="2019-03" db="EMBL/GenBank/DDBJ databases">
        <title>Genomic Encyclopedia of Type Strains, Phase IV (KMG-IV): sequencing the most valuable type-strain genomes for metagenomic binning, comparative biology and taxonomic classification.</title>
        <authorList>
            <person name="Goeker M."/>
        </authorList>
    </citation>
    <scope>NUCLEOTIDE SEQUENCE [LARGE SCALE GENOMIC DNA]</scope>
    <source>
        <strain evidence="1 2">DSM 5604</strain>
    </source>
</reference>
<evidence type="ECO:0000313" key="2">
    <source>
        <dbReference type="Proteomes" id="UP000295729"/>
    </source>
</evidence>